<protein>
    <submittedName>
        <fullName evidence="1">7092_t:CDS:1</fullName>
    </submittedName>
</protein>
<comment type="caution">
    <text evidence="1">The sequence shown here is derived from an EMBL/GenBank/DDBJ whole genome shotgun (WGS) entry which is preliminary data.</text>
</comment>
<keyword evidence="2" id="KW-1185">Reference proteome</keyword>
<dbReference type="OrthoDB" id="5428863at2759"/>
<gene>
    <name evidence="1" type="ORF">PBRASI_LOCUS10033</name>
</gene>
<proteinExistence type="predicted"/>
<dbReference type="Proteomes" id="UP000789739">
    <property type="component" value="Unassembled WGS sequence"/>
</dbReference>
<dbReference type="EMBL" id="CAJVPI010002582">
    <property type="protein sequence ID" value="CAG8646060.1"/>
    <property type="molecule type" value="Genomic_DNA"/>
</dbReference>
<dbReference type="AlphaFoldDB" id="A0A9N9GZD0"/>
<accession>A0A9N9GZD0</accession>
<name>A0A9N9GZD0_9GLOM</name>
<organism evidence="1 2">
    <name type="scientific">Paraglomus brasilianum</name>
    <dbReference type="NCBI Taxonomy" id="144538"/>
    <lineage>
        <taxon>Eukaryota</taxon>
        <taxon>Fungi</taxon>
        <taxon>Fungi incertae sedis</taxon>
        <taxon>Mucoromycota</taxon>
        <taxon>Glomeromycotina</taxon>
        <taxon>Glomeromycetes</taxon>
        <taxon>Paraglomerales</taxon>
        <taxon>Paraglomeraceae</taxon>
        <taxon>Paraglomus</taxon>
    </lineage>
</organism>
<evidence type="ECO:0000313" key="2">
    <source>
        <dbReference type="Proteomes" id="UP000789739"/>
    </source>
</evidence>
<evidence type="ECO:0000313" key="1">
    <source>
        <dbReference type="EMBL" id="CAG8646060.1"/>
    </source>
</evidence>
<reference evidence="1" key="1">
    <citation type="submission" date="2021-06" db="EMBL/GenBank/DDBJ databases">
        <authorList>
            <person name="Kallberg Y."/>
            <person name="Tangrot J."/>
            <person name="Rosling A."/>
        </authorList>
    </citation>
    <scope>NUCLEOTIDE SEQUENCE</scope>
    <source>
        <strain evidence="1">BR232B</strain>
    </source>
</reference>
<sequence length="137" mass="15326">MTNEGYNSSEEVSLRLNEALRAIRDRKRSVVVDGIYSIIGLLTYGERIRVDYGKDPESVLREVMLVAVKNGYEINAISGETSITGVINIDYQLKKGKFSFKQNRGIKILASEYVICDVEKSSGIYNLDREGIVDGNL</sequence>